<organism evidence="1">
    <name type="scientific">Streptomyces sp. R17</name>
    <dbReference type="NCBI Taxonomy" id="3238626"/>
    <lineage>
        <taxon>Bacteria</taxon>
        <taxon>Bacillati</taxon>
        <taxon>Actinomycetota</taxon>
        <taxon>Actinomycetes</taxon>
        <taxon>Kitasatosporales</taxon>
        <taxon>Streptomycetaceae</taxon>
        <taxon>Streptomyces</taxon>
    </lineage>
</organism>
<dbReference type="RefSeq" id="WP_369153304.1">
    <property type="nucleotide sequence ID" value="NZ_CP163433.1"/>
</dbReference>
<accession>A0AB39NVU6</accession>
<protein>
    <submittedName>
        <fullName evidence="1">Uncharacterized protein</fullName>
    </submittedName>
</protein>
<sequence length="61" mass="5756">MAGSSGRGGTGGGVEFVAGGLLDAFGQAHDVGAGIVAAFGGRGSVFGQELLDEAEAAGSCR</sequence>
<dbReference type="EMBL" id="CP163433">
    <property type="protein sequence ID" value="XDQ22482.1"/>
    <property type="molecule type" value="Genomic_DNA"/>
</dbReference>
<gene>
    <name evidence="1" type="ORF">AB5J48_32010</name>
</gene>
<proteinExistence type="predicted"/>
<reference evidence="1" key="1">
    <citation type="submission" date="2024-07" db="EMBL/GenBank/DDBJ databases">
        <authorList>
            <person name="Yu S.T."/>
        </authorList>
    </citation>
    <scope>NUCLEOTIDE SEQUENCE</scope>
    <source>
        <strain evidence="1">R17</strain>
    </source>
</reference>
<evidence type="ECO:0000313" key="1">
    <source>
        <dbReference type="EMBL" id="XDQ22482.1"/>
    </source>
</evidence>
<dbReference type="AlphaFoldDB" id="A0AB39NVU6"/>
<name>A0AB39NVU6_9ACTN</name>